<dbReference type="Proteomes" id="UP000198604">
    <property type="component" value="Unassembled WGS sequence"/>
</dbReference>
<organism evidence="7 8">
    <name type="scientific">Streptococcus varani</name>
    <dbReference type="NCBI Taxonomy" id="1608583"/>
    <lineage>
        <taxon>Bacteria</taxon>
        <taxon>Bacillati</taxon>
        <taxon>Bacillota</taxon>
        <taxon>Bacilli</taxon>
        <taxon>Lactobacillales</taxon>
        <taxon>Streptococcaceae</taxon>
        <taxon>Streptococcus</taxon>
    </lineage>
</organism>
<dbReference type="PIRSF" id="PIRSF005261">
    <property type="entry name" value="Heat_shock_Hsp33"/>
    <property type="match status" value="1"/>
</dbReference>
<name>A0A0E3WFQ4_9STRE</name>
<dbReference type="PANTHER" id="PTHR30111">
    <property type="entry name" value="33 KDA CHAPERONIN"/>
    <property type="match status" value="1"/>
</dbReference>
<dbReference type="OrthoDB" id="9776534at2"/>
<dbReference type="InterPro" id="IPR016154">
    <property type="entry name" value="Heat_shock_Hsp33_C"/>
</dbReference>
<dbReference type="NCBIfam" id="NF001033">
    <property type="entry name" value="PRK00114.1"/>
    <property type="match status" value="1"/>
</dbReference>
<dbReference type="AlphaFoldDB" id="A0A0E3WFQ4"/>
<sequence>MDKITKTISENGHFRAFVLDSTETIRTAQEKHDSMASSTVALGRTFIANQILAANEKGDTKITLKILADGATGAIISVANNKGQVKGYIQNPDLDYKKTATGDVIVGPLVGQGQFLVITDYGIGHPYNSTTPLISGEIGEDLAYYLTESQQTPSAVGLNVLLDQEDKVKVAGGFMVQVLPGASEEEISRFEKRIQTMPSISSLLASPSHMEALLEAIYGPDNYKILSEEPLSFNCDCSERRFLDALAGLPASDIQEMITEDHGCDITCQFCRKHYHFTPEKLEELIRDKS</sequence>
<dbReference type="PANTHER" id="PTHR30111:SF1">
    <property type="entry name" value="33 KDA CHAPERONIN"/>
    <property type="match status" value="1"/>
</dbReference>
<evidence type="ECO:0000256" key="1">
    <source>
        <dbReference type="ARBA" id="ARBA00022490"/>
    </source>
</evidence>
<dbReference type="GO" id="GO:0044183">
    <property type="term" value="F:protein folding chaperone"/>
    <property type="evidence" value="ECO:0007669"/>
    <property type="project" value="TreeGrafter"/>
</dbReference>
<feature type="disulfide bond" description="Redox-active" evidence="6">
    <location>
        <begin position="268"/>
        <end position="271"/>
    </location>
</feature>
<feature type="disulfide bond" description="Redox-active" evidence="6">
    <location>
        <begin position="235"/>
        <end position="237"/>
    </location>
</feature>
<dbReference type="Pfam" id="PF01430">
    <property type="entry name" value="HSP33"/>
    <property type="match status" value="1"/>
</dbReference>
<dbReference type="GO" id="GO:0005737">
    <property type="term" value="C:cytoplasm"/>
    <property type="evidence" value="ECO:0007669"/>
    <property type="project" value="UniProtKB-SubCell"/>
</dbReference>
<keyword evidence="5 6" id="KW-0676">Redox-active center</keyword>
<evidence type="ECO:0000313" key="7">
    <source>
        <dbReference type="EMBL" id="CQR25932.1"/>
    </source>
</evidence>
<accession>A0A0E3WFQ4</accession>
<comment type="function">
    <text evidence="6">Redox regulated molecular chaperone. Protects both thermally unfolding and oxidatively damaged proteins from irreversible aggregation. Plays an important role in the bacterial defense system toward oxidative stress.</text>
</comment>
<dbReference type="SUPFAM" id="SSF64397">
    <property type="entry name" value="Hsp33 domain"/>
    <property type="match status" value="1"/>
</dbReference>
<comment type="subcellular location">
    <subcellularLocation>
        <location evidence="6">Cytoplasm</location>
    </subcellularLocation>
</comment>
<dbReference type="GO" id="GO:0042026">
    <property type="term" value="P:protein refolding"/>
    <property type="evidence" value="ECO:0007669"/>
    <property type="project" value="TreeGrafter"/>
</dbReference>
<reference evidence="8" key="1">
    <citation type="submission" date="2015-03" db="EMBL/GenBank/DDBJ databases">
        <authorList>
            <person name="Urmite Genomes"/>
        </authorList>
    </citation>
    <scope>NUCLEOTIDE SEQUENCE [LARGE SCALE GENOMIC DNA]</scope>
    <source>
        <strain evidence="8">FF10</strain>
    </source>
</reference>
<dbReference type="HAMAP" id="MF_00117">
    <property type="entry name" value="HslO"/>
    <property type="match status" value="1"/>
</dbReference>
<dbReference type="RefSeq" id="WP_093651446.1">
    <property type="nucleotide sequence ID" value="NZ_CTEN01000005.1"/>
</dbReference>
<dbReference type="SUPFAM" id="SSF118352">
    <property type="entry name" value="HSP33 redox switch-like"/>
    <property type="match status" value="1"/>
</dbReference>
<dbReference type="InterPro" id="IPR000397">
    <property type="entry name" value="Heat_shock_Hsp33"/>
</dbReference>
<keyword evidence="4 6" id="KW-0143">Chaperone</keyword>
<keyword evidence="1 6" id="KW-0963">Cytoplasm</keyword>
<keyword evidence="2 6" id="KW-0862">Zinc</keyword>
<dbReference type="EMBL" id="CTEN01000005">
    <property type="protein sequence ID" value="CQR25932.1"/>
    <property type="molecule type" value="Genomic_DNA"/>
</dbReference>
<evidence type="ECO:0000256" key="5">
    <source>
        <dbReference type="ARBA" id="ARBA00023284"/>
    </source>
</evidence>
<dbReference type="InterPro" id="IPR016153">
    <property type="entry name" value="Heat_shock_Hsp33_N"/>
</dbReference>
<evidence type="ECO:0000256" key="4">
    <source>
        <dbReference type="ARBA" id="ARBA00023186"/>
    </source>
</evidence>
<evidence type="ECO:0000256" key="2">
    <source>
        <dbReference type="ARBA" id="ARBA00022833"/>
    </source>
</evidence>
<evidence type="ECO:0000256" key="3">
    <source>
        <dbReference type="ARBA" id="ARBA00023157"/>
    </source>
</evidence>
<dbReference type="GO" id="GO:0051082">
    <property type="term" value="F:unfolded protein binding"/>
    <property type="evidence" value="ECO:0007669"/>
    <property type="project" value="UniProtKB-UniRule"/>
</dbReference>
<dbReference type="Gene3D" id="3.90.1280.10">
    <property type="entry name" value="HSP33 redox switch-like"/>
    <property type="match status" value="1"/>
</dbReference>
<comment type="PTM">
    <text evidence="6">Under oxidizing conditions two disulfide bonds are formed involving the reactive cysteines. Under reducing conditions zinc is bound to the reactive cysteines and the protein is inactive.</text>
</comment>
<proteinExistence type="inferred from homology"/>
<evidence type="ECO:0000313" key="8">
    <source>
        <dbReference type="Proteomes" id="UP000198604"/>
    </source>
</evidence>
<dbReference type="CDD" id="cd00498">
    <property type="entry name" value="Hsp33"/>
    <property type="match status" value="1"/>
</dbReference>
<keyword evidence="3 6" id="KW-1015">Disulfide bond</keyword>
<dbReference type="Gene3D" id="3.55.30.10">
    <property type="entry name" value="Hsp33 domain"/>
    <property type="match status" value="1"/>
</dbReference>
<comment type="similarity">
    <text evidence="6">Belongs to the HSP33 family.</text>
</comment>
<dbReference type="STRING" id="1608583.BN1356_02277"/>
<gene>
    <name evidence="6 7" type="primary">hslO</name>
    <name evidence="7" type="ORF">BN1356_02277</name>
</gene>
<keyword evidence="8" id="KW-1185">Reference proteome</keyword>
<protein>
    <recommendedName>
        <fullName evidence="6">33 kDa chaperonin</fullName>
    </recommendedName>
    <alternativeName>
        <fullName evidence="6">Heat shock protein 33 homolog</fullName>
        <shortName evidence="6">HSP33</shortName>
    </alternativeName>
</protein>
<evidence type="ECO:0000256" key="6">
    <source>
        <dbReference type="HAMAP-Rule" id="MF_00117"/>
    </source>
</evidence>